<protein>
    <submittedName>
        <fullName evidence="1">Uncharacterized protein</fullName>
    </submittedName>
</protein>
<accession>A0A0C3K351</accession>
<keyword evidence="2" id="KW-1185">Reference proteome</keyword>
<dbReference type="HOGENOM" id="CLU_2177088_0_0_1"/>
<name>A0A0C3K351_PISTI</name>
<feature type="non-terminal residue" evidence="1">
    <location>
        <position position="110"/>
    </location>
</feature>
<dbReference type="AlphaFoldDB" id="A0A0C3K351"/>
<proteinExistence type="predicted"/>
<reference evidence="2" key="2">
    <citation type="submission" date="2015-01" db="EMBL/GenBank/DDBJ databases">
        <title>Evolutionary Origins and Diversification of the Mycorrhizal Mutualists.</title>
        <authorList>
            <consortium name="DOE Joint Genome Institute"/>
            <consortium name="Mycorrhizal Genomics Consortium"/>
            <person name="Kohler A."/>
            <person name="Kuo A."/>
            <person name="Nagy L.G."/>
            <person name="Floudas D."/>
            <person name="Copeland A."/>
            <person name="Barry K.W."/>
            <person name="Cichocki N."/>
            <person name="Veneault-Fourrey C."/>
            <person name="LaButti K."/>
            <person name="Lindquist E.A."/>
            <person name="Lipzen A."/>
            <person name="Lundell T."/>
            <person name="Morin E."/>
            <person name="Murat C."/>
            <person name="Riley R."/>
            <person name="Ohm R."/>
            <person name="Sun H."/>
            <person name="Tunlid A."/>
            <person name="Henrissat B."/>
            <person name="Grigoriev I.V."/>
            <person name="Hibbett D.S."/>
            <person name="Martin F."/>
        </authorList>
    </citation>
    <scope>NUCLEOTIDE SEQUENCE [LARGE SCALE GENOMIC DNA]</scope>
    <source>
        <strain evidence="2">Marx 270</strain>
    </source>
</reference>
<organism evidence="1 2">
    <name type="scientific">Pisolithus tinctorius Marx 270</name>
    <dbReference type="NCBI Taxonomy" id="870435"/>
    <lineage>
        <taxon>Eukaryota</taxon>
        <taxon>Fungi</taxon>
        <taxon>Dikarya</taxon>
        <taxon>Basidiomycota</taxon>
        <taxon>Agaricomycotina</taxon>
        <taxon>Agaricomycetes</taxon>
        <taxon>Agaricomycetidae</taxon>
        <taxon>Boletales</taxon>
        <taxon>Sclerodermatineae</taxon>
        <taxon>Pisolithaceae</taxon>
        <taxon>Pisolithus</taxon>
    </lineage>
</organism>
<reference evidence="1 2" key="1">
    <citation type="submission" date="2014-04" db="EMBL/GenBank/DDBJ databases">
        <authorList>
            <consortium name="DOE Joint Genome Institute"/>
            <person name="Kuo A."/>
            <person name="Kohler A."/>
            <person name="Costa M.D."/>
            <person name="Nagy L.G."/>
            <person name="Floudas D."/>
            <person name="Copeland A."/>
            <person name="Barry K.W."/>
            <person name="Cichocki N."/>
            <person name="Veneault-Fourrey C."/>
            <person name="LaButti K."/>
            <person name="Lindquist E.A."/>
            <person name="Lipzen A."/>
            <person name="Lundell T."/>
            <person name="Morin E."/>
            <person name="Murat C."/>
            <person name="Sun H."/>
            <person name="Tunlid A."/>
            <person name="Henrissat B."/>
            <person name="Grigoriev I.V."/>
            <person name="Hibbett D.S."/>
            <person name="Martin F."/>
            <person name="Nordberg H.P."/>
            <person name="Cantor M.N."/>
            <person name="Hua S.X."/>
        </authorList>
    </citation>
    <scope>NUCLEOTIDE SEQUENCE [LARGE SCALE GENOMIC DNA]</scope>
    <source>
        <strain evidence="1 2">Marx 270</strain>
    </source>
</reference>
<dbReference type="OrthoDB" id="3266386at2759"/>
<dbReference type="Proteomes" id="UP000054217">
    <property type="component" value="Unassembled WGS sequence"/>
</dbReference>
<dbReference type="STRING" id="870435.A0A0C3K351"/>
<evidence type="ECO:0000313" key="1">
    <source>
        <dbReference type="EMBL" id="KIO03927.1"/>
    </source>
</evidence>
<sequence>INIQHQCQAHPIVDIEVLAVTAIFPSMQETMNFVAKLKNVSLNDLVSKLNKDAIEQYTCSPQWLHNPPSQLISVEIPGTCFSISAYLALESMSQNAYNRVCQAARSSFAG</sequence>
<feature type="non-terminal residue" evidence="1">
    <location>
        <position position="1"/>
    </location>
</feature>
<dbReference type="EMBL" id="KN831973">
    <property type="protein sequence ID" value="KIO03927.1"/>
    <property type="molecule type" value="Genomic_DNA"/>
</dbReference>
<dbReference type="InParanoid" id="A0A0C3K351"/>
<gene>
    <name evidence="1" type="ORF">M404DRAFT_117293</name>
</gene>
<evidence type="ECO:0000313" key="2">
    <source>
        <dbReference type="Proteomes" id="UP000054217"/>
    </source>
</evidence>